<dbReference type="InterPro" id="IPR013783">
    <property type="entry name" value="Ig-like_fold"/>
</dbReference>
<dbReference type="InterPro" id="IPR011658">
    <property type="entry name" value="PA14_dom"/>
</dbReference>
<keyword evidence="3 6" id="KW-0378">Hydrolase</keyword>
<dbReference type="InterPro" id="IPR002772">
    <property type="entry name" value="Glyco_hydro_3_C"/>
</dbReference>
<dbReference type="SUPFAM" id="SSF56988">
    <property type="entry name" value="Anthrax protective antigen"/>
    <property type="match status" value="1"/>
</dbReference>
<comment type="similarity">
    <text evidence="1">Belongs to the glycosyl hydrolase 3 family.</text>
</comment>
<dbReference type="InterPro" id="IPR036881">
    <property type="entry name" value="Glyco_hydro_3_C_sf"/>
</dbReference>
<dbReference type="SUPFAM" id="SSF51445">
    <property type="entry name" value="(Trans)glycosidases"/>
    <property type="match status" value="1"/>
</dbReference>
<dbReference type="Gene3D" id="3.40.50.1700">
    <property type="entry name" value="Glycoside hydrolase family 3 C-terminal domain"/>
    <property type="match status" value="2"/>
</dbReference>
<evidence type="ECO:0000256" key="1">
    <source>
        <dbReference type="ARBA" id="ARBA00005336"/>
    </source>
</evidence>
<dbReference type="SUPFAM" id="SSF52279">
    <property type="entry name" value="Beta-D-glucan exohydrolase, C-terminal domain"/>
    <property type="match status" value="1"/>
</dbReference>
<dbReference type="PROSITE" id="PS51820">
    <property type="entry name" value="PA14"/>
    <property type="match status" value="1"/>
</dbReference>
<feature type="signal peptide" evidence="4">
    <location>
        <begin position="1"/>
        <end position="21"/>
    </location>
</feature>
<dbReference type="SMART" id="SM00758">
    <property type="entry name" value="PA14"/>
    <property type="match status" value="1"/>
</dbReference>
<keyword evidence="2 4" id="KW-0732">Signal</keyword>
<dbReference type="InterPro" id="IPR017853">
    <property type="entry name" value="GH"/>
</dbReference>
<accession>A0ABU1N2Z8</accession>
<dbReference type="InterPro" id="IPR026891">
    <property type="entry name" value="Fn3-like"/>
</dbReference>
<gene>
    <name evidence="6" type="ORF">J2800_003578</name>
</gene>
<dbReference type="Pfam" id="PF00933">
    <property type="entry name" value="Glyco_hydro_3"/>
    <property type="match status" value="1"/>
</dbReference>
<keyword evidence="7" id="KW-1185">Reference proteome</keyword>
<organism evidence="6 7">
    <name type="scientific">Caulobacter rhizosphaerae</name>
    <dbReference type="NCBI Taxonomy" id="2010972"/>
    <lineage>
        <taxon>Bacteria</taxon>
        <taxon>Pseudomonadati</taxon>
        <taxon>Pseudomonadota</taxon>
        <taxon>Alphaproteobacteria</taxon>
        <taxon>Caulobacterales</taxon>
        <taxon>Caulobacteraceae</taxon>
        <taxon>Caulobacter</taxon>
    </lineage>
</organism>
<dbReference type="EC" id="3.2.1.21" evidence="6"/>
<evidence type="ECO:0000259" key="5">
    <source>
        <dbReference type="PROSITE" id="PS51820"/>
    </source>
</evidence>
<dbReference type="Pfam" id="PF07691">
    <property type="entry name" value="PA14"/>
    <property type="match status" value="1"/>
</dbReference>
<feature type="chain" id="PRO_5045371008" evidence="4">
    <location>
        <begin position="22"/>
        <end position="875"/>
    </location>
</feature>
<evidence type="ECO:0000256" key="3">
    <source>
        <dbReference type="ARBA" id="ARBA00022801"/>
    </source>
</evidence>
<dbReference type="Gene3D" id="3.20.20.300">
    <property type="entry name" value="Glycoside hydrolase, family 3, N-terminal domain"/>
    <property type="match status" value="1"/>
</dbReference>
<dbReference type="Pfam" id="PF01915">
    <property type="entry name" value="Glyco_hydro_3_C"/>
    <property type="match status" value="1"/>
</dbReference>
<keyword evidence="6" id="KW-0326">Glycosidase</keyword>
<comment type="caution">
    <text evidence="6">The sequence shown here is derived from an EMBL/GenBank/DDBJ whole genome shotgun (WGS) entry which is preliminary data.</text>
</comment>
<dbReference type="Gene3D" id="2.60.40.10">
    <property type="entry name" value="Immunoglobulins"/>
    <property type="match status" value="1"/>
</dbReference>
<dbReference type="SMART" id="SM01217">
    <property type="entry name" value="Fn3_like"/>
    <property type="match status" value="1"/>
</dbReference>
<dbReference type="InterPro" id="IPR037524">
    <property type="entry name" value="PA14/GLEYA"/>
</dbReference>
<dbReference type="PRINTS" id="PR00133">
    <property type="entry name" value="GLHYDRLASE3"/>
</dbReference>
<evidence type="ECO:0000256" key="4">
    <source>
        <dbReference type="SAM" id="SignalP"/>
    </source>
</evidence>
<sequence length="875" mass="93284">MVRPHALTALLLLFATAAPLAKTWAAETPADLVSRLSLEEKAAQLQSAAPPIPRLGIRGYEWWNEGLHGLARNGPATVFPQAIGLAATWDEGLMGRVGEAVSTEARAKFNAVGDRDPGRYEGLTIWSPNINIYRDPRWGRGQETYGEDPHLTGTLAAAFVRGIQGPDPQHPRAIATPKHFAVHSGPEAGRHGFDVDVSPQDLEATYLPAFRQAVVEGGARSVMCAYNAIHGFPACASPLLLDETLRRDWGFKGFVVSDCDAVDDMTQFHYFRLDNAASSAAALVAGDDLNCGNAYAQLPAAVRRGDLDEAMLDRAVVRLFEGRAALGALFAPDPANPYARIGADAVNSPAHRALALEAARKSIVLLKNDRKRLPLAGTTKIAVIGPDADALEVLEANYHGTAVDPVTPLQGLRAQWGEGNIRYAQGSTVAEGVPVAVPETALRTGVGSDAVQGLIGAYFDDPALSGAPRVTRTDRVVNFDWDRAAPAPGLDPARYGVRWTGALVPPGPGQYALVVGVARCFDCKGHDPVRLWVDDKLVVDDDGSGKALEAVLNFADTRPRRIRLELSHTGEDQGVRLQWRAPAAPQLAEAVKAASQADVVVAVVGLSPDVEGEALQVTVPGFDGGDRTDIALPAPQRRLLEALAATGKPLVVVLTSGGAVELDWAKAHADAILAAWYPGESGGVAIAETLAGLNNPAGRLPVTFYKSARDLPPLVEYAMKGRTYRYFEGEPTYPFGYGLSYTRFDYGAPSVSSAAPKAGENLIVETEVANVGGRAGDEVVQAYLIPPKPADYRGRQADRLLLRTLVGFDRVALKPGERRKVRFTLSPRDLSQVARNGARAVVPGQYTLFVGGGQPGEGPGHEVTFTIEGQQELPR</sequence>
<dbReference type="InterPro" id="IPR044993">
    <property type="entry name" value="BXL"/>
</dbReference>
<dbReference type="EMBL" id="JAVDRL010000010">
    <property type="protein sequence ID" value="MDR6532818.1"/>
    <property type="molecule type" value="Genomic_DNA"/>
</dbReference>
<reference evidence="6 7" key="1">
    <citation type="submission" date="2023-07" db="EMBL/GenBank/DDBJ databases">
        <title>Sorghum-associated microbial communities from plants grown in Nebraska, USA.</title>
        <authorList>
            <person name="Schachtman D."/>
        </authorList>
    </citation>
    <scope>NUCLEOTIDE SEQUENCE [LARGE SCALE GENOMIC DNA]</scope>
    <source>
        <strain evidence="6 7">DS2154</strain>
    </source>
</reference>
<dbReference type="PANTHER" id="PTHR42721">
    <property type="entry name" value="SUGAR HYDROLASE-RELATED"/>
    <property type="match status" value="1"/>
</dbReference>
<dbReference type="GO" id="GO:0008422">
    <property type="term" value="F:beta-glucosidase activity"/>
    <property type="evidence" value="ECO:0007669"/>
    <property type="project" value="UniProtKB-EC"/>
</dbReference>
<dbReference type="Pfam" id="PF14310">
    <property type="entry name" value="Fn3-like"/>
    <property type="match status" value="1"/>
</dbReference>
<feature type="domain" description="PA14" evidence="5">
    <location>
        <begin position="449"/>
        <end position="595"/>
    </location>
</feature>
<evidence type="ECO:0000256" key="2">
    <source>
        <dbReference type="ARBA" id="ARBA00022729"/>
    </source>
</evidence>
<proteinExistence type="inferred from homology"/>
<dbReference type="InterPro" id="IPR001764">
    <property type="entry name" value="Glyco_hydro_3_N"/>
</dbReference>
<name>A0ABU1N2Z8_9CAUL</name>
<evidence type="ECO:0000313" key="7">
    <source>
        <dbReference type="Proteomes" id="UP001262754"/>
    </source>
</evidence>
<evidence type="ECO:0000313" key="6">
    <source>
        <dbReference type="EMBL" id="MDR6532818.1"/>
    </source>
</evidence>
<dbReference type="Proteomes" id="UP001262754">
    <property type="component" value="Unassembled WGS sequence"/>
</dbReference>
<protein>
    <submittedName>
        <fullName evidence="6">Beta-glucosidase</fullName>
        <ecNumber evidence="6">3.2.1.21</ecNumber>
    </submittedName>
</protein>
<dbReference type="RefSeq" id="WP_310033460.1">
    <property type="nucleotide sequence ID" value="NZ_JAVDRL010000010.1"/>
</dbReference>
<dbReference type="InterPro" id="IPR036962">
    <property type="entry name" value="Glyco_hydro_3_N_sf"/>
</dbReference>
<dbReference type="PANTHER" id="PTHR42721:SF3">
    <property type="entry name" value="BETA-D-XYLOSIDASE 5-RELATED"/>
    <property type="match status" value="1"/>
</dbReference>